<feature type="active site" description="Charge relay system" evidence="5">
    <location>
        <position position="238"/>
    </location>
</feature>
<keyword evidence="9" id="KW-1185">Reference proteome</keyword>
<dbReference type="RefSeq" id="WP_239087585.1">
    <property type="nucleotide sequence ID" value="NZ_BOMK01000041.1"/>
</dbReference>
<protein>
    <submittedName>
        <fullName evidence="8">Subtilisin family serine protease</fullName>
    </submittedName>
</protein>
<organism evidence="8 9">
    <name type="scientific">Actinoplanes digitatis</name>
    <dbReference type="NCBI Taxonomy" id="1868"/>
    <lineage>
        <taxon>Bacteria</taxon>
        <taxon>Bacillati</taxon>
        <taxon>Actinomycetota</taxon>
        <taxon>Actinomycetes</taxon>
        <taxon>Micromonosporales</taxon>
        <taxon>Micromonosporaceae</taxon>
        <taxon>Actinoplanes</taxon>
    </lineage>
</organism>
<dbReference type="GO" id="GO:0004252">
    <property type="term" value="F:serine-type endopeptidase activity"/>
    <property type="evidence" value="ECO:0007669"/>
    <property type="project" value="UniProtKB-UniRule"/>
</dbReference>
<dbReference type="PRINTS" id="PR00723">
    <property type="entry name" value="SUBTILISIN"/>
</dbReference>
<evidence type="ECO:0000256" key="2">
    <source>
        <dbReference type="ARBA" id="ARBA00022670"/>
    </source>
</evidence>
<dbReference type="InterPro" id="IPR050131">
    <property type="entry name" value="Peptidase_S8_subtilisin-like"/>
</dbReference>
<feature type="signal peptide" evidence="6">
    <location>
        <begin position="1"/>
        <end position="44"/>
    </location>
</feature>
<comment type="similarity">
    <text evidence="1 5">Belongs to the peptidase S8 family.</text>
</comment>
<dbReference type="InterPro" id="IPR006311">
    <property type="entry name" value="TAT_signal"/>
</dbReference>
<dbReference type="EMBL" id="JACHNH010000001">
    <property type="protein sequence ID" value="MBB4763819.1"/>
    <property type="molecule type" value="Genomic_DNA"/>
</dbReference>
<name>A0A7W7MRT5_9ACTN</name>
<evidence type="ECO:0000313" key="8">
    <source>
        <dbReference type="EMBL" id="MBB4763819.1"/>
    </source>
</evidence>
<evidence type="ECO:0000259" key="7">
    <source>
        <dbReference type="Pfam" id="PF00082"/>
    </source>
</evidence>
<reference evidence="8 9" key="1">
    <citation type="submission" date="2020-08" db="EMBL/GenBank/DDBJ databases">
        <title>Sequencing the genomes of 1000 actinobacteria strains.</title>
        <authorList>
            <person name="Klenk H.-P."/>
        </authorList>
    </citation>
    <scope>NUCLEOTIDE SEQUENCE [LARGE SCALE GENOMIC DNA]</scope>
    <source>
        <strain evidence="8 9">DSM 43149</strain>
    </source>
</reference>
<dbReference type="AlphaFoldDB" id="A0A7W7MRT5"/>
<keyword evidence="3 5" id="KW-0378">Hydrolase</keyword>
<dbReference type="InterPro" id="IPR036852">
    <property type="entry name" value="Peptidase_S8/S53_dom_sf"/>
</dbReference>
<evidence type="ECO:0000256" key="5">
    <source>
        <dbReference type="PROSITE-ProRule" id="PRU01240"/>
    </source>
</evidence>
<dbReference type="SUPFAM" id="SSF52743">
    <property type="entry name" value="Subtilisin-like"/>
    <property type="match status" value="1"/>
</dbReference>
<keyword evidence="6" id="KW-0732">Signal</keyword>
<evidence type="ECO:0000313" key="9">
    <source>
        <dbReference type="Proteomes" id="UP000578112"/>
    </source>
</evidence>
<evidence type="ECO:0000256" key="4">
    <source>
        <dbReference type="ARBA" id="ARBA00022825"/>
    </source>
</evidence>
<dbReference type="Pfam" id="PF00082">
    <property type="entry name" value="Peptidase_S8"/>
    <property type="match status" value="1"/>
</dbReference>
<keyword evidence="2 5" id="KW-0645">Protease</keyword>
<proteinExistence type="inferred from homology"/>
<dbReference type="InterPro" id="IPR000209">
    <property type="entry name" value="Peptidase_S8/S53_dom"/>
</dbReference>
<dbReference type="PANTHER" id="PTHR43806:SF11">
    <property type="entry name" value="CEREVISIN-RELATED"/>
    <property type="match status" value="1"/>
</dbReference>
<dbReference type="PROSITE" id="PS51318">
    <property type="entry name" value="TAT"/>
    <property type="match status" value="1"/>
</dbReference>
<evidence type="ECO:0000256" key="3">
    <source>
        <dbReference type="ARBA" id="ARBA00022801"/>
    </source>
</evidence>
<evidence type="ECO:0000256" key="1">
    <source>
        <dbReference type="ARBA" id="ARBA00011073"/>
    </source>
</evidence>
<dbReference type="InterPro" id="IPR023828">
    <property type="entry name" value="Peptidase_S8_Ser-AS"/>
</dbReference>
<keyword evidence="4 5" id="KW-0720">Serine protease</keyword>
<dbReference type="InterPro" id="IPR015500">
    <property type="entry name" value="Peptidase_S8_subtilisin-rel"/>
</dbReference>
<feature type="chain" id="PRO_5038928732" evidence="6">
    <location>
        <begin position="45"/>
        <end position="442"/>
    </location>
</feature>
<dbReference type="Proteomes" id="UP000578112">
    <property type="component" value="Unassembled WGS sequence"/>
</dbReference>
<feature type="active site" description="Charge relay system" evidence="5">
    <location>
        <position position="196"/>
    </location>
</feature>
<evidence type="ECO:0000256" key="6">
    <source>
        <dbReference type="SAM" id="SignalP"/>
    </source>
</evidence>
<comment type="caution">
    <text evidence="8">The sequence shown here is derived from an EMBL/GenBank/DDBJ whole genome shotgun (WGS) entry which is preliminary data.</text>
</comment>
<feature type="domain" description="Peptidase S8/S53" evidence="7">
    <location>
        <begin position="187"/>
        <end position="430"/>
    </location>
</feature>
<sequence length="442" mass="45994">MSTDRFKSGSSRLGRGPDGVPLTRRGLLRWSAAAAAAAALPAWAAPAAAGEDGDDGGYGAAFLAAVAQDRRIRAYTEPGREFWYRPGELLTARADARRVAAWLREAGVPFRGGKPFGSVERFLLGADADIPGLVARLREPGQWAGGVPPAVQPHHVLVGFDNIMGNPGTGPVAVAAPKPPGTGSGAGKGVTVGICDTGIWRDAASFHPDWLGNAYLPEADDEDALYQYADVLALQAGHGTFVAGVLRTSAPDVRFDPEVALSGMGIGDEEMLVGAVDRLERRVSIINLSLGCRTQDDVAPLPLADRVAALGREVLVVAAAGNAGGSRPAWPAALPDVLAVAAVHATEEGPAPAAYSNFGQWVDACADGTRVSTYVTGVLDVKGAKPERFEGFARWSGTSFAAPHVAGRIAALMSEKSLTAADAADVLLNQRRWHPDYGVLVS</sequence>
<dbReference type="PROSITE" id="PS00138">
    <property type="entry name" value="SUBTILASE_SER"/>
    <property type="match status" value="1"/>
</dbReference>
<gene>
    <name evidence="8" type="ORF">BJ971_004375</name>
</gene>
<dbReference type="CDD" id="cd00306">
    <property type="entry name" value="Peptidases_S8_S53"/>
    <property type="match status" value="1"/>
</dbReference>
<dbReference type="Gene3D" id="3.40.50.200">
    <property type="entry name" value="Peptidase S8/S53 domain"/>
    <property type="match status" value="1"/>
</dbReference>
<dbReference type="GO" id="GO:0006508">
    <property type="term" value="P:proteolysis"/>
    <property type="evidence" value="ECO:0007669"/>
    <property type="project" value="UniProtKB-KW"/>
</dbReference>
<accession>A0A7W7MRT5</accession>
<dbReference type="PROSITE" id="PS51892">
    <property type="entry name" value="SUBTILASE"/>
    <property type="match status" value="1"/>
</dbReference>
<dbReference type="PANTHER" id="PTHR43806">
    <property type="entry name" value="PEPTIDASE S8"/>
    <property type="match status" value="1"/>
</dbReference>
<feature type="active site" description="Charge relay system" evidence="5">
    <location>
        <position position="399"/>
    </location>
</feature>